<dbReference type="CDD" id="cd07023">
    <property type="entry name" value="S49_Sppa_N_C"/>
    <property type="match status" value="1"/>
</dbReference>
<feature type="transmembrane region" description="Helical" evidence="5">
    <location>
        <begin position="46"/>
        <end position="66"/>
    </location>
</feature>
<keyword evidence="5" id="KW-1133">Transmembrane helix</keyword>
<evidence type="ECO:0000313" key="7">
    <source>
        <dbReference type="EMBL" id="WPL16870.1"/>
    </source>
</evidence>
<dbReference type="Proteomes" id="UP001432180">
    <property type="component" value="Chromosome"/>
</dbReference>
<feature type="domain" description="Peptidase S49" evidence="6">
    <location>
        <begin position="145"/>
        <end position="282"/>
    </location>
</feature>
<keyword evidence="4" id="KW-0720">Serine protease</keyword>
<reference evidence="7 8" key="1">
    <citation type="journal article" date="2023" name="Microorganisms">
        <title>Thiorhodovibrio frisius and Trv. litoralis spp. nov., Two Novel Members from a Clade of Fastidious Purple Sulfur Bacteria That Exhibit Unique Red-Shifted Light-Harvesting Capabilities.</title>
        <authorList>
            <person name="Methner A."/>
            <person name="Kuzyk S.B."/>
            <person name="Petersen J."/>
            <person name="Bauer S."/>
            <person name="Brinkmann H."/>
            <person name="Sichau K."/>
            <person name="Wanner G."/>
            <person name="Wolf J."/>
            <person name="Neumann-Schaal M."/>
            <person name="Henke P."/>
            <person name="Tank M."/>
            <person name="Sproer C."/>
            <person name="Bunk B."/>
            <person name="Overmann J."/>
        </authorList>
    </citation>
    <scope>NUCLEOTIDE SEQUENCE [LARGE SCALE GENOMIC DNA]</scope>
    <source>
        <strain evidence="7 8">DSM 6702</strain>
    </source>
</reference>
<evidence type="ECO:0000259" key="6">
    <source>
        <dbReference type="Pfam" id="PF01343"/>
    </source>
</evidence>
<keyword evidence="5" id="KW-0472">Membrane</keyword>
<dbReference type="InterPro" id="IPR029045">
    <property type="entry name" value="ClpP/crotonase-like_dom_sf"/>
</dbReference>
<gene>
    <name evidence="7" type="primary">sppA</name>
    <name evidence="7" type="ORF">Thiowin_01846</name>
</gene>
<evidence type="ECO:0000313" key="8">
    <source>
        <dbReference type="Proteomes" id="UP001432180"/>
    </source>
</evidence>
<dbReference type="RefSeq" id="WP_328987399.1">
    <property type="nucleotide sequence ID" value="NZ_CP121472.1"/>
</dbReference>
<sequence length="330" mass="36194">MKRWPFRQLPSSQLPDPDDPNWERALINSMAVEFLRDQRRGRRWGLFFKLAALAYVVVLLAVVYAGNLSESVGAGKEHTALVKVDGMIASDSDASADKIITALRKAFKEEKAKGVILRINSPGGSPVQSGYVNDEIRRLKNKYPDKPVYAVAVDACASGAYYIAVAADEIYVDKASLIGSIGVRIGSFGFSRAMEELGIERRLLVAGEHKGILDPFAPLEPFDQEFIQRLLDGLHQQFIDAVKEGRGDRLAQNDELFSGLFWTGAESVELGLADGLGSSSFVARDLIGAEEIVTYSRKRDILEKLTEQLGTSIASTWARLIGAEGMVSLR</sequence>
<evidence type="ECO:0000256" key="4">
    <source>
        <dbReference type="ARBA" id="ARBA00022825"/>
    </source>
</evidence>
<dbReference type="InterPro" id="IPR047272">
    <property type="entry name" value="S49_SppA_C"/>
</dbReference>
<organism evidence="7 8">
    <name type="scientific">Thiorhodovibrio winogradskyi</name>
    <dbReference type="NCBI Taxonomy" id="77007"/>
    <lineage>
        <taxon>Bacteria</taxon>
        <taxon>Pseudomonadati</taxon>
        <taxon>Pseudomonadota</taxon>
        <taxon>Gammaproteobacteria</taxon>
        <taxon>Chromatiales</taxon>
        <taxon>Chromatiaceae</taxon>
        <taxon>Thiorhodovibrio</taxon>
    </lineage>
</organism>
<dbReference type="PANTHER" id="PTHR42987:SF8">
    <property type="entry name" value="PROTEINASE"/>
    <property type="match status" value="1"/>
</dbReference>
<dbReference type="SUPFAM" id="SSF52096">
    <property type="entry name" value="ClpP/crotonase"/>
    <property type="match status" value="1"/>
</dbReference>
<keyword evidence="8" id="KW-1185">Reference proteome</keyword>
<evidence type="ECO:0000256" key="1">
    <source>
        <dbReference type="ARBA" id="ARBA00008683"/>
    </source>
</evidence>
<accession>A0ABZ0SBA4</accession>
<comment type="similarity">
    <text evidence="1">Belongs to the peptidase S49 family.</text>
</comment>
<evidence type="ECO:0000256" key="2">
    <source>
        <dbReference type="ARBA" id="ARBA00022670"/>
    </source>
</evidence>
<dbReference type="EC" id="3.4.21.-" evidence="7"/>
<evidence type="ECO:0000256" key="3">
    <source>
        <dbReference type="ARBA" id="ARBA00022801"/>
    </source>
</evidence>
<keyword evidence="2" id="KW-0645">Protease</keyword>
<keyword evidence="3 7" id="KW-0378">Hydrolase</keyword>
<dbReference type="PANTHER" id="PTHR42987">
    <property type="entry name" value="PEPTIDASE S49"/>
    <property type="match status" value="1"/>
</dbReference>
<dbReference type="Pfam" id="PF01343">
    <property type="entry name" value="Peptidase_S49"/>
    <property type="match status" value="1"/>
</dbReference>
<protein>
    <submittedName>
        <fullName evidence="7">Signal peptide peptidase SppA</fullName>
        <ecNumber evidence="7">3.4.21.-</ecNumber>
    </submittedName>
</protein>
<dbReference type="EMBL" id="CP121472">
    <property type="protein sequence ID" value="WPL16870.1"/>
    <property type="molecule type" value="Genomic_DNA"/>
</dbReference>
<proteinExistence type="inferred from homology"/>
<dbReference type="GO" id="GO:0016787">
    <property type="term" value="F:hydrolase activity"/>
    <property type="evidence" value="ECO:0007669"/>
    <property type="project" value="UniProtKB-KW"/>
</dbReference>
<keyword evidence="5" id="KW-0812">Transmembrane</keyword>
<evidence type="ECO:0000256" key="5">
    <source>
        <dbReference type="SAM" id="Phobius"/>
    </source>
</evidence>
<name>A0ABZ0SBA4_9GAMM</name>
<dbReference type="InterPro" id="IPR002142">
    <property type="entry name" value="Peptidase_S49"/>
</dbReference>
<dbReference type="Gene3D" id="3.90.226.10">
    <property type="entry name" value="2-enoyl-CoA Hydratase, Chain A, domain 1"/>
    <property type="match status" value="1"/>
</dbReference>